<proteinExistence type="predicted"/>
<comment type="caution">
    <text evidence="1">The sequence shown here is derived from an EMBL/GenBank/DDBJ whole genome shotgun (WGS) entry which is preliminary data.</text>
</comment>
<protein>
    <submittedName>
        <fullName evidence="1">Uncharacterized protein</fullName>
    </submittedName>
</protein>
<reference evidence="1 2" key="1">
    <citation type="submission" date="2020-04" db="EMBL/GenBank/DDBJ databases">
        <title>Draft genome of Pyxidicoccus fallax type strain.</title>
        <authorList>
            <person name="Whitworth D.E."/>
        </authorList>
    </citation>
    <scope>NUCLEOTIDE SEQUENCE [LARGE SCALE GENOMIC DNA]</scope>
    <source>
        <strain evidence="1 2">DSM 14698</strain>
    </source>
</reference>
<keyword evidence="2" id="KW-1185">Reference proteome</keyword>
<name>A0A848LA84_9BACT</name>
<gene>
    <name evidence="1" type="ORF">HG543_11150</name>
</gene>
<sequence length="122" mass="13615">MWIETIIMPREDSEPYVPSPQRDRSRFVKSSAEESRALRDAVLRFLSAHQLVDAVKWMSEPGFLPIITIHCTELALMKLRDAAEFVVGCAAPVETYPALVSPQPTVAPAVLLPAMPVFEPRL</sequence>
<organism evidence="1 2">
    <name type="scientific">Pyxidicoccus fallax</name>
    <dbReference type="NCBI Taxonomy" id="394095"/>
    <lineage>
        <taxon>Bacteria</taxon>
        <taxon>Pseudomonadati</taxon>
        <taxon>Myxococcota</taxon>
        <taxon>Myxococcia</taxon>
        <taxon>Myxococcales</taxon>
        <taxon>Cystobacterineae</taxon>
        <taxon>Myxococcaceae</taxon>
        <taxon>Pyxidicoccus</taxon>
    </lineage>
</organism>
<accession>A0A848LA84</accession>
<evidence type="ECO:0000313" key="2">
    <source>
        <dbReference type="Proteomes" id="UP000518300"/>
    </source>
</evidence>
<dbReference type="Proteomes" id="UP000518300">
    <property type="component" value="Unassembled WGS sequence"/>
</dbReference>
<dbReference type="AlphaFoldDB" id="A0A848LA84"/>
<evidence type="ECO:0000313" key="1">
    <source>
        <dbReference type="EMBL" id="NMO15406.1"/>
    </source>
</evidence>
<dbReference type="EMBL" id="JABBJJ010000038">
    <property type="protein sequence ID" value="NMO15406.1"/>
    <property type="molecule type" value="Genomic_DNA"/>
</dbReference>
<dbReference type="RefSeq" id="WP_169344698.1">
    <property type="nucleotide sequence ID" value="NZ_JABBJJ010000038.1"/>
</dbReference>